<keyword evidence="6" id="KW-0963">Cytoplasm</keyword>
<dbReference type="Proteomes" id="UP000051655">
    <property type="component" value="Unassembled WGS sequence"/>
</dbReference>
<dbReference type="Gene3D" id="3.40.50.620">
    <property type="entry name" value="HUPs"/>
    <property type="match status" value="1"/>
</dbReference>
<dbReference type="HAMAP" id="MF_01161">
    <property type="entry name" value="tRNA_Ile_lys_synt"/>
    <property type="match status" value="1"/>
</dbReference>
<comment type="domain">
    <text evidence="6">The N-terminal region contains the highly conserved SGGXDS motif, predicted to be a P-loop motif involved in ATP binding.</text>
</comment>
<dbReference type="GO" id="GO:0032267">
    <property type="term" value="F:tRNA(Ile)-lysidine synthase activity"/>
    <property type="evidence" value="ECO:0007669"/>
    <property type="project" value="UniProtKB-EC"/>
</dbReference>
<dbReference type="GO" id="GO:0005524">
    <property type="term" value="F:ATP binding"/>
    <property type="evidence" value="ECO:0007669"/>
    <property type="project" value="UniProtKB-UniRule"/>
</dbReference>
<keyword evidence="9" id="KW-1185">Reference proteome</keyword>
<reference evidence="8 9" key="1">
    <citation type="journal article" date="2015" name="Genome Announc.">
        <title>Expanding the biotechnology potential of lactobacilli through comparative genomics of 213 strains and associated genera.</title>
        <authorList>
            <person name="Sun Z."/>
            <person name="Harris H.M."/>
            <person name="McCann A."/>
            <person name="Guo C."/>
            <person name="Argimon S."/>
            <person name="Zhang W."/>
            <person name="Yang X."/>
            <person name="Jeffery I.B."/>
            <person name="Cooney J.C."/>
            <person name="Kagawa T.F."/>
            <person name="Liu W."/>
            <person name="Song Y."/>
            <person name="Salvetti E."/>
            <person name="Wrobel A."/>
            <person name="Rasinkangas P."/>
            <person name="Parkhill J."/>
            <person name="Rea M.C."/>
            <person name="O'Sullivan O."/>
            <person name="Ritari J."/>
            <person name="Douillard F.P."/>
            <person name="Paul Ross R."/>
            <person name="Yang R."/>
            <person name="Briner A.E."/>
            <person name="Felis G.E."/>
            <person name="de Vos W.M."/>
            <person name="Barrangou R."/>
            <person name="Klaenhammer T.R."/>
            <person name="Caufield P.W."/>
            <person name="Cui Y."/>
            <person name="Zhang H."/>
            <person name="O'Toole P.W."/>
        </authorList>
    </citation>
    <scope>NUCLEOTIDE SEQUENCE [LARGE SCALE GENOMIC DNA]</scope>
    <source>
        <strain evidence="8 9">DSM 20593</strain>
    </source>
</reference>
<feature type="domain" description="tRNA(Ile)-lysidine/2-thiocytidine synthase N-terminal" evidence="7">
    <location>
        <begin position="32"/>
        <end position="217"/>
    </location>
</feature>
<evidence type="ECO:0000256" key="1">
    <source>
        <dbReference type="ARBA" id="ARBA00022598"/>
    </source>
</evidence>
<dbReference type="PATRIC" id="fig|1616.3.peg.1281"/>
<organism evidence="8 9">
    <name type="scientific">Weissella kandleri</name>
    <dbReference type="NCBI Taxonomy" id="1616"/>
    <lineage>
        <taxon>Bacteria</taxon>
        <taxon>Bacillati</taxon>
        <taxon>Bacillota</taxon>
        <taxon>Bacilli</taxon>
        <taxon>Lactobacillales</taxon>
        <taxon>Lactobacillaceae</taxon>
        <taxon>Weissella</taxon>
    </lineage>
</organism>
<comment type="catalytic activity">
    <reaction evidence="5 6">
        <text>cytidine(34) in tRNA(Ile2) + L-lysine + ATP = lysidine(34) in tRNA(Ile2) + AMP + diphosphate + H(+)</text>
        <dbReference type="Rhea" id="RHEA:43744"/>
        <dbReference type="Rhea" id="RHEA-COMP:10625"/>
        <dbReference type="Rhea" id="RHEA-COMP:10670"/>
        <dbReference type="ChEBI" id="CHEBI:15378"/>
        <dbReference type="ChEBI" id="CHEBI:30616"/>
        <dbReference type="ChEBI" id="CHEBI:32551"/>
        <dbReference type="ChEBI" id="CHEBI:33019"/>
        <dbReference type="ChEBI" id="CHEBI:82748"/>
        <dbReference type="ChEBI" id="CHEBI:83665"/>
        <dbReference type="ChEBI" id="CHEBI:456215"/>
        <dbReference type="EC" id="6.3.4.19"/>
    </reaction>
</comment>
<protein>
    <recommendedName>
        <fullName evidence="6">tRNA(Ile)-lysidine synthase</fullName>
        <ecNumber evidence="6">6.3.4.19</ecNumber>
    </recommendedName>
    <alternativeName>
        <fullName evidence="6">tRNA(Ile)-2-lysyl-cytidine synthase</fullName>
    </alternativeName>
    <alternativeName>
        <fullName evidence="6">tRNA(Ile)-lysidine synthetase</fullName>
    </alternativeName>
</protein>
<dbReference type="Pfam" id="PF01171">
    <property type="entry name" value="ATP_bind_3"/>
    <property type="match status" value="1"/>
</dbReference>
<dbReference type="InterPro" id="IPR012094">
    <property type="entry name" value="tRNA_Ile_lys_synt"/>
</dbReference>
<comment type="caution">
    <text evidence="8">The sequence shown here is derived from an EMBL/GenBank/DDBJ whole genome shotgun (WGS) entry which is preliminary data.</text>
</comment>
<dbReference type="SUPFAM" id="SSF52402">
    <property type="entry name" value="Adenine nucleotide alpha hydrolases-like"/>
    <property type="match status" value="1"/>
</dbReference>
<dbReference type="GO" id="GO:0006400">
    <property type="term" value="P:tRNA modification"/>
    <property type="evidence" value="ECO:0007669"/>
    <property type="project" value="UniProtKB-UniRule"/>
</dbReference>
<dbReference type="EC" id="6.3.4.19" evidence="6"/>
<evidence type="ECO:0000313" key="8">
    <source>
        <dbReference type="EMBL" id="KRN74512.1"/>
    </source>
</evidence>
<keyword evidence="4 6" id="KW-0067">ATP-binding</keyword>
<proteinExistence type="inferred from homology"/>
<keyword evidence="2 6" id="KW-0819">tRNA processing</keyword>
<comment type="function">
    <text evidence="6">Ligates lysine onto the cytidine present at position 34 of the AUA codon-specific tRNA(Ile) that contains the anticodon CAU, in an ATP-dependent manner. Cytidine is converted to lysidine, thus changing the amino acid specificity of the tRNA from methionine to isoleucine.</text>
</comment>
<dbReference type="CDD" id="cd01992">
    <property type="entry name" value="TilS_N"/>
    <property type="match status" value="1"/>
</dbReference>
<dbReference type="InterPro" id="IPR012795">
    <property type="entry name" value="tRNA_Ile_lys_synt_N"/>
</dbReference>
<dbReference type="NCBIfam" id="TIGR02432">
    <property type="entry name" value="lysidine_TilS_N"/>
    <property type="match status" value="1"/>
</dbReference>
<dbReference type="EMBL" id="JQBP01000008">
    <property type="protein sequence ID" value="KRN74512.1"/>
    <property type="molecule type" value="Genomic_DNA"/>
</dbReference>
<evidence type="ECO:0000259" key="7">
    <source>
        <dbReference type="Pfam" id="PF01171"/>
    </source>
</evidence>
<dbReference type="PANTHER" id="PTHR43033:SF1">
    <property type="entry name" value="TRNA(ILE)-LYSIDINE SYNTHASE-RELATED"/>
    <property type="match status" value="1"/>
</dbReference>
<name>A0A0R2JB46_9LACO</name>
<dbReference type="PANTHER" id="PTHR43033">
    <property type="entry name" value="TRNA(ILE)-LYSIDINE SYNTHASE-RELATED"/>
    <property type="match status" value="1"/>
</dbReference>
<keyword evidence="1 6" id="KW-0436">Ligase</keyword>
<dbReference type="InterPro" id="IPR014729">
    <property type="entry name" value="Rossmann-like_a/b/a_fold"/>
</dbReference>
<dbReference type="STRING" id="1616.IV73_GL001248"/>
<dbReference type="InterPro" id="IPR011063">
    <property type="entry name" value="TilS/TtcA_N"/>
</dbReference>
<accession>A0A0R2JB46</accession>
<comment type="subcellular location">
    <subcellularLocation>
        <location evidence="6">Cytoplasm</location>
    </subcellularLocation>
</comment>
<evidence type="ECO:0000256" key="6">
    <source>
        <dbReference type="HAMAP-Rule" id="MF_01161"/>
    </source>
</evidence>
<dbReference type="AlphaFoldDB" id="A0A0R2JB46"/>
<evidence type="ECO:0000256" key="2">
    <source>
        <dbReference type="ARBA" id="ARBA00022694"/>
    </source>
</evidence>
<keyword evidence="3 6" id="KW-0547">Nucleotide-binding</keyword>
<evidence type="ECO:0000256" key="5">
    <source>
        <dbReference type="ARBA" id="ARBA00048539"/>
    </source>
</evidence>
<gene>
    <name evidence="6" type="primary">tilS</name>
    <name evidence="8" type="ORF">IV73_GL001248</name>
</gene>
<feature type="binding site" evidence="6">
    <location>
        <begin position="38"/>
        <end position="43"/>
    </location>
    <ligand>
        <name>ATP</name>
        <dbReference type="ChEBI" id="CHEBI:30616"/>
    </ligand>
</feature>
<comment type="similarity">
    <text evidence="6">Belongs to the tRNA(Ile)-lysidine synthase family.</text>
</comment>
<evidence type="ECO:0000256" key="4">
    <source>
        <dbReference type="ARBA" id="ARBA00022840"/>
    </source>
</evidence>
<dbReference type="GO" id="GO:0005737">
    <property type="term" value="C:cytoplasm"/>
    <property type="evidence" value="ECO:0007669"/>
    <property type="project" value="UniProtKB-SubCell"/>
</dbReference>
<sequence>MKVGAEIMKKQQIRRQLIQTVKEQQLFRADEHVVVALSGGFDSLHLAQWLTEGHLPQALQPVVSVVYINHQLRDDAAVEEAFVADWLQQHRTQFKQVAMLKMDWPAQPEHGVEEQARQQRYVLLKQQALQWGTSIIVTAHHQDDQAETILFKLARGSQLQQLGGMAARQVMPDFEIRRPFLTLKKTELPLLVDIPIENYIVDSTNQDTNYARNLIRQTIMPAIGQLNQNFAENMVRSAQQLTALEALAKPEILAAVLRIQAGTYDFMQADQTQTSLVLQAWLQQQGCYQVKHRQLTQIWQLMRNQSINRGMVQLAKPWVVYRQDHKLILKQDSGKN</sequence>
<evidence type="ECO:0000313" key="9">
    <source>
        <dbReference type="Proteomes" id="UP000051655"/>
    </source>
</evidence>
<evidence type="ECO:0000256" key="3">
    <source>
        <dbReference type="ARBA" id="ARBA00022741"/>
    </source>
</evidence>